<dbReference type="Gene3D" id="3.90.245.10">
    <property type="entry name" value="Ribonucleoside hydrolase-like"/>
    <property type="match status" value="1"/>
</dbReference>
<organism evidence="2 3">
    <name type="scientific">Gardnerella vaginalis</name>
    <dbReference type="NCBI Taxonomy" id="2702"/>
    <lineage>
        <taxon>Bacteria</taxon>
        <taxon>Bacillati</taxon>
        <taxon>Actinomycetota</taxon>
        <taxon>Actinomycetes</taxon>
        <taxon>Bifidobacteriales</taxon>
        <taxon>Bifidobacteriaceae</taxon>
        <taxon>Gardnerella</taxon>
    </lineage>
</organism>
<dbReference type="OrthoDB" id="9797882at2"/>
<sequence length="321" mass="35249">MENKEIDSKKKIIIDTDCGSDDAMAIAMALNDPRYEILMFCTVSGNVCMEQATINTLTTIEHAGSYEPPVYKGSRSMLLRDLAYAHETHGRDGMGDIGLVPHRLKESNGNAVLKMIETLRNSEDGEIDIIALGPLTNIALAIKVDYEAMKKVGRIVVMGSAGLGRGNVSPVAEFNIWQDAEAAKILVDSGLKNIMFVGWDACLGECMLNPQEIDNIRKSGELGKFAIDCNRELMEMNVSRFGDAYLDMADPSAVAAALYPECISECTKYYCQVDATPGPSYGSVLVDANFFSGKTPNVEICSRLNPEKYKNYIYRTLHVVD</sequence>
<accession>A0A133NQ20</accession>
<dbReference type="InterPro" id="IPR052775">
    <property type="entry name" value="IUN_hydrolase"/>
</dbReference>
<gene>
    <name evidence="2" type="ORF">HMPREF3216_00543</name>
</gene>
<reference evidence="2 3" key="1">
    <citation type="submission" date="2016-01" db="EMBL/GenBank/DDBJ databases">
        <authorList>
            <person name="Oliw E.H."/>
        </authorList>
    </citation>
    <scope>NUCLEOTIDE SEQUENCE [LARGE SCALE GENOMIC DNA]</scope>
    <source>
        <strain evidence="2 3">GED7760B</strain>
    </source>
</reference>
<dbReference type="GO" id="GO:0016799">
    <property type="term" value="F:hydrolase activity, hydrolyzing N-glycosyl compounds"/>
    <property type="evidence" value="ECO:0007669"/>
    <property type="project" value="InterPro"/>
</dbReference>
<evidence type="ECO:0000259" key="1">
    <source>
        <dbReference type="Pfam" id="PF01156"/>
    </source>
</evidence>
<comment type="caution">
    <text evidence="2">The sequence shown here is derived from an EMBL/GenBank/DDBJ whole genome shotgun (WGS) entry which is preliminary data.</text>
</comment>
<protein>
    <submittedName>
        <fullName evidence="2">Inosine-uridine preferring nucleoside hydrolase</fullName>
    </submittedName>
</protein>
<feature type="domain" description="Inosine/uridine-preferring nucleoside hydrolase" evidence="1">
    <location>
        <begin position="12"/>
        <end position="310"/>
    </location>
</feature>
<proteinExistence type="predicted"/>
<dbReference type="SUPFAM" id="SSF53590">
    <property type="entry name" value="Nucleoside hydrolase"/>
    <property type="match status" value="1"/>
</dbReference>
<dbReference type="RefSeq" id="WP_060786781.1">
    <property type="nucleotide sequence ID" value="NZ_JBLLPD010000008.1"/>
</dbReference>
<dbReference type="AlphaFoldDB" id="A0A133NQ20"/>
<evidence type="ECO:0000313" key="3">
    <source>
        <dbReference type="Proteomes" id="UP000070558"/>
    </source>
</evidence>
<dbReference type="Pfam" id="PF01156">
    <property type="entry name" value="IU_nuc_hydro"/>
    <property type="match status" value="1"/>
</dbReference>
<dbReference type="Proteomes" id="UP000070558">
    <property type="component" value="Unassembled WGS sequence"/>
</dbReference>
<dbReference type="InterPro" id="IPR036452">
    <property type="entry name" value="Ribo_hydro-like"/>
</dbReference>
<dbReference type="InterPro" id="IPR001910">
    <property type="entry name" value="Inosine/uridine_hydrolase_dom"/>
</dbReference>
<evidence type="ECO:0000313" key="2">
    <source>
        <dbReference type="EMBL" id="KXA18379.1"/>
    </source>
</evidence>
<name>A0A133NQ20_GARVA</name>
<dbReference type="PANTHER" id="PTHR46190">
    <property type="entry name" value="SI:CH211-201H21.5-RELATED"/>
    <property type="match status" value="1"/>
</dbReference>
<dbReference type="EMBL" id="LRQA01000032">
    <property type="protein sequence ID" value="KXA18379.1"/>
    <property type="molecule type" value="Genomic_DNA"/>
</dbReference>
<dbReference type="PANTHER" id="PTHR46190:SF1">
    <property type="entry name" value="SI:CH211-201H21.5"/>
    <property type="match status" value="1"/>
</dbReference>
<dbReference type="PATRIC" id="fig|2702.99.peg.536"/>
<keyword evidence="2" id="KW-0378">Hydrolase</keyword>